<comment type="caution">
    <text evidence="1">The sequence shown here is derived from an EMBL/GenBank/DDBJ whole genome shotgun (WGS) entry which is preliminary data.</text>
</comment>
<accession>A0AAJ0HT40</accession>
<dbReference type="Proteomes" id="UP001275084">
    <property type="component" value="Unassembled WGS sequence"/>
</dbReference>
<reference evidence="1" key="2">
    <citation type="submission" date="2023-06" db="EMBL/GenBank/DDBJ databases">
        <authorList>
            <consortium name="Lawrence Berkeley National Laboratory"/>
            <person name="Haridas S."/>
            <person name="Hensen N."/>
            <person name="Bonometti L."/>
            <person name="Westerberg I."/>
            <person name="Brannstrom I.O."/>
            <person name="Guillou S."/>
            <person name="Cros-Aarteil S."/>
            <person name="Calhoun S."/>
            <person name="Kuo A."/>
            <person name="Mondo S."/>
            <person name="Pangilinan J."/>
            <person name="Riley R."/>
            <person name="Labutti K."/>
            <person name="Andreopoulos B."/>
            <person name="Lipzen A."/>
            <person name="Chen C."/>
            <person name="Yanf M."/>
            <person name="Daum C."/>
            <person name="Ng V."/>
            <person name="Clum A."/>
            <person name="Steindorff A."/>
            <person name="Ohm R."/>
            <person name="Martin F."/>
            <person name="Silar P."/>
            <person name="Natvig D."/>
            <person name="Lalanne C."/>
            <person name="Gautier V."/>
            <person name="Ament-Velasquez S.L."/>
            <person name="Kruys A."/>
            <person name="Hutchinson M.I."/>
            <person name="Powell A.J."/>
            <person name="Barry K."/>
            <person name="Miller A.N."/>
            <person name="Grigoriev I.V."/>
            <person name="Debuchy R."/>
            <person name="Gladieux P."/>
            <person name="Thoren M.H."/>
            <person name="Johannesson H."/>
        </authorList>
    </citation>
    <scope>NUCLEOTIDE SEQUENCE</scope>
    <source>
        <strain evidence="1">CBS 955.72</strain>
    </source>
</reference>
<protein>
    <submittedName>
        <fullName evidence="1">Uncharacterized protein</fullName>
    </submittedName>
</protein>
<sequence length="224" mass="25052">MENTIAFFEPTEQYRVLLSKASRDVGQVTEEQWDQLGEDKNVDRPDISYECKRTQTQKHLYHRFIQDNVYCKPTNIKVLTLTMKQLPRLPPHGNYRYMMKGPYRLTRGIVSLARGQMAVLPLNGTADQNTPSDGTVRGAADGQMAVLPLNSAADQKTRVTYYCSRSSPIGGRTIEDWKDAKPVLVPKGGWVKLEEGEAMFLVIQILPKGGEEGAEAPVPQISPS</sequence>
<reference evidence="1" key="1">
    <citation type="journal article" date="2023" name="Mol. Phylogenet. Evol.">
        <title>Genome-scale phylogeny and comparative genomics of the fungal order Sordariales.</title>
        <authorList>
            <person name="Hensen N."/>
            <person name="Bonometti L."/>
            <person name="Westerberg I."/>
            <person name="Brannstrom I.O."/>
            <person name="Guillou S."/>
            <person name="Cros-Aarteil S."/>
            <person name="Calhoun S."/>
            <person name="Haridas S."/>
            <person name="Kuo A."/>
            <person name="Mondo S."/>
            <person name="Pangilinan J."/>
            <person name="Riley R."/>
            <person name="LaButti K."/>
            <person name="Andreopoulos B."/>
            <person name="Lipzen A."/>
            <person name="Chen C."/>
            <person name="Yan M."/>
            <person name="Daum C."/>
            <person name="Ng V."/>
            <person name="Clum A."/>
            <person name="Steindorff A."/>
            <person name="Ohm R.A."/>
            <person name="Martin F."/>
            <person name="Silar P."/>
            <person name="Natvig D.O."/>
            <person name="Lalanne C."/>
            <person name="Gautier V."/>
            <person name="Ament-Velasquez S.L."/>
            <person name="Kruys A."/>
            <person name="Hutchinson M.I."/>
            <person name="Powell A.J."/>
            <person name="Barry K."/>
            <person name="Miller A.N."/>
            <person name="Grigoriev I.V."/>
            <person name="Debuchy R."/>
            <person name="Gladieux P."/>
            <person name="Hiltunen Thoren M."/>
            <person name="Johannesson H."/>
        </authorList>
    </citation>
    <scope>NUCLEOTIDE SEQUENCE</scope>
    <source>
        <strain evidence="1">CBS 955.72</strain>
    </source>
</reference>
<organism evidence="1 2">
    <name type="scientific">Lasiosphaeria hispida</name>
    <dbReference type="NCBI Taxonomy" id="260671"/>
    <lineage>
        <taxon>Eukaryota</taxon>
        <taxon>Fungi</taxon>
        <taxon>Dikarya</taxon>
        <taxon>Ascomycota</taxon>
        <taxon>Pezizomycotina</taxon>
        <taxon>Sordariomycetes</taxon>
        <taxon>Sordariomycetidae</taxon>
        <taxon>Sordariales</taxon>
        <taxon>Lasiosphaeriaceae</taxon>
        <taxon>Lasiosphaeria</taxon>
    </lineage>
</organism>
<keyword evidence="2" id="KW-1185">Reference proteome</keyword>
<dbReference type="EMBL" id="JAUIQD010000001">
    <property type="protein sequence ID" value="KAK3362392.1"/>
    <property type="molecule type" value="Genomic_DNA"/>
</dbReference>
<name>A0AAJ0HT40_9PEZI</name>
<proteinExistence type="predicted"/>
<evidence type="ECO:0000313" key="2">
    <source>
        <dbReference type="Proteomes" id="UP001275084"/>
    </source>
</evidence>
<gene>
    <name evidence="1" type="ORF">B0T25DRAFT_524204</name>
</gene>
<evidence type="ECO:0000313" key="1">
    <source>
        <dbReference type="EMBL" id="KAK3362392.1"/>
    </source>
</evidence>
<dbReference type="AlphaFoldDB" id="A0AAJ0HT40"/>